<dbReference type="Proteomes" id="UP001152622">
    <property type="component" value="Chromosome 1"/>
</dbReference>
<comment type="caution">
    <text evidence="1">The sequence shown here is derived from an EMBL/GenBank/DDBJ whole genome shotgun (WGS) entry which is preliminary data.</text>
</comment>
<protein>
    <submittedName>
        <fullName evidence="1">Uncharacterized protein</fullName>
    </submittedName>
</protein>
<evidence type="ECO:0000313" key="1">
    <source>
        <dbReference type="EMBL" id="KAJ8380016.1"/>
    </source>
</evidence>
<organism evidence="1 2">
    <name type="scientific">Synaphobranchus kaupii</name>
    <name type="common">Kaup's arrowtooth eel</name>
    <dbReference type="NCBI Taxonomy" id="118154"/>
    <lineage>
        <taxon>Eukaryota</taxon>
        <taxon>Metazoa</taxon>
        <taxon>Chordata</taxon>
        <taxon>Craniata</taxon>
        <taxon>Vertebrata</taxon>
        <taxon>Euteleostomi</taxon>
        <taxon>Actinopterygii</taxon>
        <taxon>Neopterygii</taxon>
        <taxon>Teleostei</taxon>
        <taxon>Anguilliformes</taxon>
        <taxon>Synaphobranchidae</taxon>
        <taxon>Synaphobranchus</taxon>
    </lineage>
</organism>
<accession>A0A9Q1GAN7</accession>
<name>A0A9Q1GAN7_SYNKA</name>
<sequence length="72" mass="8082">MTLTGLMLYHQKHNGRIYSFLMTVKHGTSRMTELRLCHAKAGHRLSNGRMSFGKMGARLREANARGAAHGEQ</sequence>
<dbReference type="EMBL" id="JAINUF010000001">
    <property type="protein sequence ID" value="KAJ8380016.1"/>
    <property type="molecule type" value="Genomic_DNA"/>
</dbReference>
<reference evidence="1" key="1">
    <citation type="journal article" date="2023" name="Science">
        <title>Genome structures resolve the early diversification of teleost fishes.</title>
        <authorList>
            <person name="Parey E."/>
            <person name="Louis A."/>
            <person name="Montfort J."/>
            <person name="Bouchez O."/>
            <person name="Roques C."/>
            <person name="Iampietro C."/>
            <person name="Lluch J."/>
            <person name="Castinel A."/>
            <person name="Donnadieu C."/>
            <person name="Desvignes T."/>
            <person name="Floi Bucao C."/>
            <person name="Jouanno E."/>
            <person name="Wen M."/>
            <person name="Mejri S."/>
            <person name="Dirks R."/>
            <person name="Jansen H."/>
            <person name="Henkel C."/>
            <person name="Chen W.J."/>
            <person name="Zahm M."/>
            <person name="Cabau C."/>
            <person name="Klopp C."/>
            <person name="Thompson A.W."/>
            <person name="Robinson-Rechavi M."/>
            <person name="Braasch I."/>
            <person name="Lecointre G."/>
            <person name="Bobe J."/>
            <person name="Postlethwait J.H."/>
            <person name="Berthelot C."/>
            <person name="Roest Crollius H."/>
            <person name="Guiguen Y."/>
        </authorList>
    </citation>
    <scope>NUCLEOTIDE SEQUENCE</scope>
    <source>
        <strain evidence="1">WJC10195</strain>
    </source>
</reference>
<dbReference type="AlphaFoldDB" id="A0A9Q1GAN7"/>
<evidence type="ECO:0000313" key="2">
    <source>
        <dbReference type="Proteomes" id="UP001152622"/>
    </source>
</evidence>
<gene>
    <name evidence="1" type="ORF">SKAU_G00007940</name>
</gene>
<proteinExistence type="predicted"/>
<keyword evidence="2" id="KW-1185">Reference proteome</keyword>